<keyword evidence="4 5" id="KW-0472">Membrane</keyword>
<sequence>MADLKVSKITSLGLLSVATLFMGLIAGLLVGLKPKLLAMAFIAGMGVLCFFTYFEATVIGLLILRTSLDIFSDYSLPAAFGLGLIVLTLLYVLVQLLTRQPVKTDGFWWFLILWLAFQVLWVILLPLGGLGLDGSYLSSALREWIRLFAWLMVYLLVMQLKGRLSPQQMMTLLFWGLVIPLALASLQLAIPSALPSMFLYQSSSGAFETGSRINGSLGHPNTFTSFLYLFIGLTYWKQGHTRDRQLWLGILGLVVMFFVATKALFGLIMLTTFLFCILAPRMNAVNFLGAIALLTLVLGLFASTEFGQERLGSIAETPLLNPDMDIWKAILLSQGDGNSFNWRLSQWHYLLTQWQNYPWLGFGLGLGKYVSTNGLEPHNDYVRALVEGGIIGFTSFLAFIGAQALRLLQLIRRSPPKSAQQDLAFTLLALLAGLSVGMITENIWTHTTYFFYWFTVFAVAGWDWKKKEKSWHEINQE</sequence>
<comment type="subcellular location">
    <subcellularLocation>
        <location evidence="1">Membrane</location>
        <topology evidence="1">Multi-pass membrane protein</topology>
    </subcellularLocation>
</comment>
<evidence type="ECO:0000259" key="6">
    <source>
        <dbReference type="Pfam" id="PF04932"/>
    </source>
</evidence>
<keyword evidence="8" id="KW-1185">Reference proteome</keyword>
<feature type="transmembrane region" description="Helical" evidence="5">
    <location>
        <begin position="172"/>
        <end position="190"/>
    </location>
</feature>
<evidence type="ECO:0000313" key="7">
    <source>
        <dbReference type="EMBL" id="MDJ1171649.1"/>
    </source>
</evidence>
<evidence type="ECO:0000256" key="2">
    <source>
        <dbReference type="ARBA" id="ARBA00022692"/>
    </source>
</evidence>
<feature type="transmembrane region" description="Helical" evidence="5">
    <location>
        <begin position="381"/>
        <end position="402"/>
    </location>
</feature>
<feature type="transmembrane region" description="Helical" evidence="5">
    <location>
        <begin position="144"/>
        <end position="160"/>
    </location>
</feature>
<dbReference type="InterPro" id="IPR007016">
    <property type="entry name" value="O-antigen_ligase-rel_domated"/>
</dbReference>
<dbReference type="EMBL" id="JAQOSP010000121">
    <property type="protein sequence ID" value="MDJ1171649.1"/>
    <property type="molecule type" value="Genomic_DNA"/>
</dbReference>
<name>A0ABT7AYY3_9CYAN</name>
<feature type="transmembrane region" description="Helical" evidence="5">
    <location>
        <begin position="39"/>
        <end position="64"/>
    </location>
</feature>
<feature type="transmembrane region" description="Helical" evidence="5">
    <location>
        <begin position="76"/>
        <end position="94"/>
    </location>
</feature>
<evidence type="ECO:0000256" key="4">
    <source>
        <dbReference type="ARBA" id="ARBA00023136"/>
    </source>
</evidence>
<evidence type="ECO:0000256" key="3">
    <source>
        <dbReference type="ARBA" id="ARBA00022989"/>
    </source>
</evidence>
<feature type="transmembrane region" description="Helical" evidence="5">
    <location>
        <begin position="12"/>
        <end position="32"/>
    </location>
</feature>
<dbReference type="PANTHER" id="PTHR37422">
    <property type="entry name" value="TEICHURONIC ACID BIOSYNTHESIS PROTEIN TUAE"/>
    <property type="match status" value="1"/>
</dbReference>
<dbReference type="Proteomes" id="UP001235303">
    <property type="component" value="Unassembled WGS sequence"/>
</dbReference>
<feature type="transmembrane region" description="Helical" evidence="5">
    <location>
        <begin position="106"/>
        <end position="124"/>
    </location>
</feature>
<dbReference type="Pfam" id="PF04932">
    <property type="entry name" value="Wzy_C"/>
    <property type="match status" value="1"/>
</dbReference>
<evidence type="ECO:0000256" key="5">
    <source>
        <dbReference type="SAM" id="Phobius"/>
    </source>
</evidence>
<keyword evidence="3 5" id="KW-1133">Transmembrane helix</keyword>
<gene>
    <name evidence="7" type="ORF">PMG71_19640</name>
</gene>
<dbReference type="RefSeq" id="WP_283755401.1">
    <property type="nucleotide sequence ID" value="NZ_JAQOSP010000121.1"/>
</dbReference>
<evidence type="ECO:0000256" key="1">
    <source>
        <dbReference type="ARBA" id="ARBA00004141"/>
    </source>
</evidence>
<keyword evidence="2 5" id="KW-0812">Transmembrane</keyword>
<feature type="domain" description="O-antigen ligase-related" evidence="6">
    <location>
        <begin position="251"/>
        <end position="397"/>
    </location>
</feature>
<dbReference type="PANTHER" id="PTHR37422:SF23">
    <property type="entry name" value="TEICHURONIC ACID BIOSYNTHESIS PROTEIN TUAE"/>
    <property type="match status" value="1"/>
</dbReference>
<dbReference type="InterPro" id="IPR051533">
    <property type="entry name" value="WaaL-like"/>
</dbReference>
<feature type="transmembrane region" description="Helical" evidence="5">
    <location>
        <begin position="284"/>
        <end position="302"/>
    </location>
</feature>
<reference evidence="7 8" key="1">
    <citation type="submission" date="2023-01" db="EMBL/GenBank/DDBJ databases">
        <title>Novel diversity within Roseofilum (Cyanobacteria; Desertifilaceae) from marine benthic mats with descriptions of four novel species.</title>
        <authorList>
            <person name="Wang Y."/>
            <person name="Berthold D.E."/>
            <person name="Hu J."/>
            <person name="Lefler F.W."/>
            <person name="Laughinghouse H.D. IV."/>
        </authorList>
    </citation>
    <scope>NUCLEOTIDE SEQUENCE [LARGE SCALE GENOMIC DNA]</scope>
    <source>
        <strain evidence="7 8">BLCC-M154</strain>
    </source>
</reference>
<organism evidence="7 8">
    <name type="scientific">Roseofilum acuticapitatum BLCC-M154</name>
    <dbReference type="NCBI Taxonomy" id="3022444"/>
    <lineage>
        <taxon>Bacteria</taxon>
        <taxon>Bacillati</taxon>
        <taxon>Cyanobacteriota</taxon>
        <taxon>Cyanophyceae</taxon>
        <taxon>Desertifilales</taxon>
        <taxon>Desertifilaceae</taxon>
        <taxon>Roseofilum</taxon>
        <taxon>Roseofilum acuticapitatum</taxon>
    </lineage>
</organism>
<proteinExistence type="predicted"/>
<feature type="transmembrane region" description="Helical" evidence="5">
    <location>
        <begin position="246"/>
        <end position="277"/>
    </location>
</feature>
<accession>A0ABT7AYY3</accession>
<comment type="caution">
    <text evidence="7">The sequence shown here is derived from an EMBL/GenBank/DDBJ whole genome shotgun (WGS) entry which is preliminary data.</text>
</comment>
<protein>
    <submittedName>
        <fullName evidence="7">Polymerase</fullName>
    </submittedName>
</protein>
<evidence type="ECO:0000313" key="8">
    <source>
        <dbReference type="Proteomes" id="UP001235303"/>
    </source>
</evidence>
<feature type="transmembrane region" description="Helical" evidence="5">
    <location>
        <begin position="423"/>
        <end position="440"/>
    </location>
</feature>